<sequence length="80" mass="8170">MVRHKVEREPDSGSADTVPATSSGAISGTLSGTLSGTPGPAMQQFAGPGANVNRGSNQIGVRAYNERLVLALVRRHGALA</sequence>
<dbReference type="EMBL" id="DUMN01000648">
    <property type="protein sequence ID" value="HHV70409.1"/>
    <property type="molecule type" value="Genomic_DNA"/>
</dbReference>
<reference evidence="2 3" key="1">
    <citation type="journal article" date="2020" name="Biotechnol. Biofuels">
        <title>New insights from the biogas microbiome by comprehensive genome-resolved metagenomics of nearly 1600 species originating from multiple anaerobic digesters.</title>
        <authorList>
            <person name="Campanaro S."/>
            <person name="Treu L."/>
            <person name="Rodriguez-R L.M."/>
            <person name="Kovalovszki A."/>
            <person name="Ziels R.M."/>
            <person name="Maus I."/>
            <person name="Zhu X."/>
            <person name="Kougias P.G."/>
            <person name="Basile A."/>
            <person name="Luo G."/>
            <person name="Schluter A."/>
            <person name="Konstantinidis K.T."/>
            <person name="Angelidaki I."/>
        </authorList>
    </citation>
    <scope>NUCLEOTIDE SEQUENCE [LARGE SCALE GENOMIC DNA]</scope>
    <source>
        <strain evidence="2">AS04akNAM_66</strain>
    </source>
</reference>
<dbReference type="AlphaFoldDB" id="A0A7V6PG85"/>
<gene>
    <name evidence="2" type="ORF">GXX48_22675</name>
</gene>
<dbReference type="Proteomes" id="UP000551563">
    <property type="component" value="Unassembled WGS sequence"/>
</dbReference>
<protein>
    <submittedName>
        <fullName evidence="2">Sugar kinase</fullName>
    </submittedName>
</protein>
<keyword evidence="2" id="KW-0808">Transferase</keyword>
<evidence type="ECO:0000313" key="2">
    <source>
        <dbReference type="EMBL" id="HHV70409.1"/>
    </source>
</evidence>
<name>A0A7V6PG85_9HYPH</name>
<feature type="region of interest" description="Disordered" evidence="1">
    <location>
        <begin position="1"/>
        <end position="52"/>
    </location>
</feature>
<feature type="compositionally biased region" description="Low complexity" evidence="1">
    <location>
        <begin position="20"/>
        <end position="40"/>
    </location>
</feature>
<dbReference type="GO" id="GO:0016301">
    <property type="term" value="F:kinase activity"/>
    <property type="evidence" value="ECO:0007669"/>
    <property type="project" value="UniProtKB-KW"/>
</dbReference>
<feature type="non-terminal residue" evidence="2">
    <location>
        <position position="80"/>
    </location>
</feature>
<comment type="caution">
    <text evidence="2">The sequence shown here is derived from an EMBL/GenBank/DDBJ whole genome shotgun (WGS) entry which is preliminary data.</text>
</comment>
<feature type="compositionally biased region" description="Basic and acidic residues" evidence="1">
    <location>
        <begin position="1"/>
        <end position="11"/>
    </location>
</feature>
<evidence type="ECO:0000313" key="3">
    <source>
        <dbReference type="Proteomes" id="UP000551563"/>
    </source>
</evidence>
<evidence type="ECO:0000256" key="1">
    <source>
        <dbReference type="SAM" id="MobiDB-lite"/>
    </source>
</evidence>
<accession>A0A7V6PG85</accession>
<organism evidence="2 3">
    <name type="scientific">Brucella intermedia</name>
    <dbReference type="NCBI Taxonomy" id="94625"/>
    <lineage>
        <taxon>Bacteria</taxon>
        <taxon>Pseudomonadati</taxon>
        <taxon>Pseudomonadota</taxon>
        <taxon>Alphaproteobacteria</taxon>
        <taxon>Hyphomicrobiales</taxon>
        <taxon>Brucellaceae</taxon>
        <taxon>Brucella/Ochrobactrum group</taxon>
        <taxon>Brucella</taxon>
    </lineage>
</organism>
<proteinExistence type="predicted"/>
<keyword evidence="2" id="KW-0418">Kinase</keyword>